<comment type="caution">
    <text evidence="5">The sequence shown here is derived from an EMBL/GenBank/DDBJ whole genome shotgun (WGS) entry which is preliminary data.</text>
</comment>
<dbReference type="Gene3D" id="1.10.10.60">
    <property type="entry name" value="Homeodomain-like"/>
    <property type="match status" value="2"/>
</dbReference>
<dbReference type="RefSeq" id="WP_302110295.1">
    <property type="nucleotide sequence ID" value="NZ_JAUKTR010000004.1"/>
</dbReference>
<accession>A0ABT8SPS2</accession>
<protein>
    <submittedName>
        <fullName evidence="5">Helix-turn-helix transcriptional regulator</fullName>
    </submittedName>
</protein>
<keyword evidence="3" id="KW-0804">Transcription</keyword>
<keyword evidence="6" id="KW-1185">Reference proteome</keyword>
<evidence type="ECO:0000256" key="2">
    <source>
        <dbReference type="ARBA" id="ARBA00023125"/>
    </source>
</evidence>
<sequence>MHFSVETASVDGALHMRGHAHAGWHLVAITAGAFEEAVGKRIFSLPVGALRLSRPGASHEIAVASSGMTCAILSLPAAWMMGVFGPGPDRGDSHFIAEPNIHDRICAAANLAMTSGGKAEASLIVREALAGIHGIVHAEEMGPVPLWVEDARRLIADGQSSRSIAVLARSARMSREHFSRAFRRYTGWRPVDYRATTRALRAVRLLKESEVPLAELAADLGYSDQSHMIRELKAYAGATPSVIRRLNRFGAESHGK</sequence>
<keyword evidence="1" id="KW-0805">Transcription regulation</keyword>
<evidence type="ECO:0000256" key="3">
    <source>
        <dbReference type="ARBA" id="ARBA00023163"/>
    </source>
</evidence>
<evidence type="ECO:0000313" key="5">
    <source>
        <dbReference type="EMBL" id="MDO1559863.1"/>
    </source>
</evidence>
<reference evidence="5" key="1">
    <citation type="submission" date="2023-07" db="EMBL/GenBank/DDBJ databases">
        <title>Brevundimonas soil sp. nov., isolated from the soil of chemical plant.</title>
        <authorList>
            <person name="Wu N."/>
        </authorList>
    </citation>
    <scope>NUCLEOTIDE SEQUENCE</scope>
    <source>
        <strain evidence="5">XZ-24</strain>
    </source>
</reference>
<dbReference type="Pfam" id="PF12833">
    <property type="entry name" value="HTH_18"/>
    <property type="match status" value="1"/>
</dbReference>
<dbReference type="InterPro" id="IPR018060">
    <property type="entry name" value="HTH_AraC"/>
</dbReference>
<dbReference type="PANTHER" id="PTHR46796">
    <property type="entry name" value="HTH-TYPE TRANSCRIPTIONAL ACTIVATOR RHAS-RELATED"/>
    <property type="match status" value="1"/>
</dbReference>
<dbReference type="Proteomes" id="UP001169063">
    <property type="component" value="Unassembled WGS sequence"/>
</dbReference>
<evidence type="ECO:0000256" key="1">
    <source>
        <dbReference type="ARBA" id="ARBA00023015"/>
    </source>
</evidence>
<dbReference type="SMART" id="SM00342">
    <property type="entry name" value="HTH_ARAC"/>
    <property type="match status" value="1"/>
</dbReference>
<proteinExistence type="predicted"/>
<evidence type="ECO:0000313" key="6">
    <source>
        <dbReference type="Proteomes" id="UP001169063"/>
    </source>
</evidence>
<keyword evidence="2" id="KW-0238">DNA-binding</keyword>
<gene>
    <name evidence="5" type="ORF">Q0812_10545</name>
</gene>
<dbReference type="EMBL" id="JAUKTR010000004">
    <property type="protein sequence ID" value="MDO1559863.1"/>
    <property type="molecule type" value="Genomic_DNA"/>
</dbReference>
<dbReference type="InterPro" id="IPR050204">
    <property type="entry name" value="AraC_XylS_family_regulators"/>
</dbReference>
<dbReference type="PROSITE" id="PS01124">
    <property type="entry name" value="HTH_ARAC_FAMILY_2"/>
    <property type="match status" value="1"/>
</dbReference>
<feature type="domain" description="HTH araC/xylS-type" evidence="4">
    <location>
        <begin position="149"/>
        <end position="246"/>
    </location>
</feature>
<organism evidence="5 6">
    <name type="scientific">Peiella sedimenti</name>
    <dbReference type="NCBI Taxonomy" id="3061083"/>
    <lineage>
        <taxon>Bacteria</taxon>
        <taxon>Pseudomonadati</taxon>
        <taxon>Pseudomonadota</taxon>
        <taxon>Alphaproteobacteria</taxon>
        <taxon>Caulobacterales</taxon>
        <taxon>Caulobacteraceae</taxon>
        <taxon>Peiella</taxon>
    </lineage>
</organism>
<name>A0ABT8SPS2_9CAUL</name>
<dbReference type="InterPro" id="IPR009057">
    <property type="entry name" value="Homeodomain-like_sf"/>
</dbReference>
<evidence type="ECO:0000259" key="4">
    <source>
        <dbReference type="PROSITE" id="PS01124"/>
    </source>
</evidence>
<dbReference type="SUPFAM" id="SSF46689">
    <property type="entry name" value="Homeodomain-like"/>
    <property type="match status" value="2"/>
</dbReference>